<dbReference type="Pfam" id="PF12776">
    <property type="entry name" value="Myb_DNA-bind_3"/>
    <property type="match status" value="1"/>
</dbReference>
<feature type="domain" description="Myb/SANT-like" evidence="1">
    <location>
        <begin position="7"/>
        <end position="59"/>
    </location>
</feature>
<name>A0A6L5BD82_APIGR</name>
<sequence>MDDKMFVQTEIKYGPDKLKGKYHRMHSVHTKFGELINNTGVTWSSTTGMVNADESVWDAFFKRDKIFKTFKKKGCKIYPLLNIVFSSSTATGAFHNASSAIPQTSEEEQAIE</sequence>
<dbReference type="Proteomes" id="UP000593563">
    <property type="component" value="Unassembled WGS sequence"/>
</dbReference>
<dbReference type="InterPro" id="IPR045026">
    <property type="entry name" value="LIMYB"/>
</dbReference>
<evidence type="ECO:0000313" key="3">
    <source>
        <dbReference type="Proteomes" id="UP000593563"/>
    </source>
</evidence>
<dbReference type="InterPro" id="IPR024752">
    <property type="entry name" value="Myb/SANT-like_dom"/>
</dbReference>
<comment type="caution">
    <text evidence="2">The sequence shown here is derived from an EMBL/GenBank/DDBJ whole genome shotgun (WGS) entry which is preliminary data.</text>
</comment>
<dbReference type="AlphaFoldDB" id="A0A6L5BD82"/>
<dbReference type="EMBL" id="WRXP01000379">
    <property type="protein sequence ID" value="KAF1002787.1"/>
    <property type="molecule type" value="Genomic_DNA"/>
</dbReference>
<accession>A0A6L5BD82</accession>
<proteinExistence type="predicted"/>
<protein>
    <recommendedName>
        <fullName evidence="1">Myb/SANT-like domain-containing protein</fullName>
    </recommendedName>
</protein>
<dbReference type="PANTHER" id="PTHR47584">
    <property type="match status" value="1"/>
</dbReference>
<dbReference type="PANTHER" id="PTHR47584:SF14">
    <property type="entry name" value="L10-INTERACTING MYB DOMAIN-CONTAINING PROTEIN-LIKE"/>
    <property type="match status" value="1"/>
</dbReference>
<evidence type="ECO:0000313" key="2">
    <source>
        <dbReference type="EMBL" id="KAF1002787.1"/>
    </source>
</evidence>
<reference evidence="2" key="1">
    <citation type="submission" date="2020-01" db="EMBL/GenBank/DDBJ databases">
        <title>The Celery Genome Sequence Reveals Sequential Paleo-tetraploidization, Resistance Gene Elimination, Karyotype Evolution, and Functional Innovation in Apiales.</title>
        <authorList>
            <person name="Song X."/>
        </authorList>
    </citation>
    <scope>NUCLEOTIDE SEQUENCE</scope>
    <source>
        <tissue evidence="2">Leaf</tissue>
    </source>
</reference>
<organism evidence="2 3">
    <name type="scientific">Apium graveolens</name>
    <name type="common">Celery</name>
    <dbReference type="NCBI Taxonomy" id="4045"/>
    <lineage>
        <taxon>Eukaryota</taxon>
        <taxon>Viridiplantae</taxon>
        <taxon>Streptophyta</taxon>
        <taxon>Embryophyta</taxon>
        <taxon>Tracheophyta</taxon>
        <taxon>Spermatophyta</taxon>
        <taxon>Magnoliopsida</taxon>
        <taxon>eudicotyledons</taxon>
        <taxon>Gunneridae</taxon>
        <taxon>Pentapetalae</taxon>
        <taxon>asterids</taxon>
        <taxon>campanulids</taxon>
        <taxon>Apiales</taxon>
        <taxon>Apiaceae</taxon>
        <taxon>Apioideae</taxon>
        <taxon>apioid superclade</taxon>
        <taxon>Apieae</taxon>
        <taxon>Apium</taxon>
    </lineage>
</organism>
<evidence type="ECO:0000259" key="1">
    <source>
        <dbReference type="Pfam" id="PF12776"/>
    </source>
</evidence>
<keyword evidence="3" id="KW-1185">Reference proteome</keyword>
<gene>
    <name evidence="2" type="ORF">AG4045_004901</name>
</gene>